<protein>
    <submittedName>
        <fullName evidence="1">Uncharacterized protein</fullName>
    </submittedName>
</protein>
<dbReference type="AlphaFoldDB" id="A0A2P2M850"/>
<sequence length="90" mass="10583">MRGRFFPGLTILRLFPVPSIVVGLLGRTCLRFFLELRLLRWFLVLRLLLRLFRRLGRFDLDAQYYIPGFAANLFLDLLRTATTHSDCHSV</sequence>
<name>A0A2P2M850_RHIMU</name>
<reference evidence="1" key="1">
    <citation type="submission" date="2018-02" db="EMBL/GenBank/DDBJ databases">
        <title>Rhizophora mucronata_Transcriptome.</title>
        <authorList>
            <person name="Meera S.P."/>
            <person name="Sreeshan A."/>
            <person name="Augustine A."/>
        </authorList>
    </citation>
    <scope>NUCLEOTIDE SEQUENCE</scope>
    <source>
        <tissue evidence="1">Leaf</tissue>
    </source>
</reference>
<proteinExistence type="predicted"/>
<dbReference type="EMBL" id="GGEC01045922">
    <property type="protein sequence ID" value="MBX26406.1"/>
    <property type="molecule type" value="Transcribed_RNA"/>
</dbReference>
<accession>A0A2P2M850</accession>
<evidence type="ECO:0000313" key="1">
    <source>
        <dbReference type="EMBL" id="MBX26406.1"/>
    </source>
</evidence>
<organism evidence="1">
    <name type="scientific">Rhizophora mucronata</name>
    <name type="common">Asiatic mangrove</name>
    <dbReference type="NCBI Taxonomy" id="61149"/>
    <lineage>
        <taxon>Eukaryota</taxon>
        <taxon>Viridiplantae</taxon>
        <taxon>Streptophyta</taxon>
        <taxon>Embryophyta</taxon>
        <taxon>Tracheophyta</taxon>
        <taxon>Spermatophyta</taxon>
        <taxon>Magnoliopsida</taxon>
        <taxon>eudicotyledons</taxon>
        <taxon>Gunneridae</taxon>
        <taxon>Pentapetalae</taxon>
        <taxon>rosids</taxon>
        <taxon>fabids</taxon>
        <taxon>Malpighiales</taxon>
        <taxon>Rhizophoraceae</taxon>
        <taxon>Rhizophora</taxon>
    </lineage>
</organism>